<organism evidence="1 2">
    <name type="scientific">Pseudofrancisella aestuarii</name>
    <dbReference type="NCBI Taxonomy" id="2670347"/>
    <lineage>
        <taxon>Bacteria</taxon>
        <taxon>Pseudomonadati</taxon>
        <taxon>Pseudomonadota</taxon>
        <taxon>Gammaproteobacteria</taxon>
        <taxon>Thiotrichales</taxon>
        <taxon>Francisellaceae</taxon>
        <taxon>Pseudofrancisella</taxon>
    </lineage>
</organism>
<accession>A0ABV9TBB4</accession>
<comment type="caution">
    <text evidence="1">The sequence shown here is derived from an EMBL/GenBank/DDBJ whole genome shotgun (WGS) entry which is preliminary data.</text>
</comment>
<evidence type="ECO:0008006" key="3">
    <source>
        <dbReference type="Google" id="ProtNLM"/>
    </source>
</evidence>
<reference evidence="2" key="1">
    <citation type="journal article" date="2019" name="Int. J. Syst. Evol. Microbiol.">
        <title>The Global Catalogue of Microorganisms (GCM) 10K type strain sequencing project: providing services to taxonomists for standard genome sequencing and annotation.</title>
        <authorList>
            <consortium name="The Broad Institute Genomics Platform"/>
            <consortium name="The Broad Institute Genome Sequencing Center for Infectious Disease"/>
            <person name="Wu L."/>
            <person name="Ma J."/>
        </authorList>
    </citation>
    <scope>NUCLEOTIDE SEQUENCE [LARGE SCALE GENOMIC DNA]</scope>
    <source>
        <strain evidence="2">CGMCC 1.13718</strain>
    </source>
</reference>
<dbReference type="RefSeq" id="WP_119331238.1">
    <property type="nucleotide sequence ID" value="NZ_JBHSJH010000001.1"/>
</dbReference>
<keyword evidence="2" id="KW-1185">Reference proteome</keyword>
<protein>
    <recommendedName>
        <fullName evidence="3">DUF2913 family protein</fullName>
    </recommendedName>
</protein>
<proteinExistence type="predicted"/>
<gene>
    <name evidence="1" type="ORF">ACFPDQ_03930</name>
</gene>
<dbReference type="EMBL" id="JBHSJH010000001">
    <property type="protein sequence ID" value="MFC4892194.1"/>
    <property type="molecule type" value="Genomic_DNA"/>
</dbReference>
<evidence type="ECO:0000313" key="1">
    <source>
        <dbReference type="EMBL" id="MFC4892194.1"/>
    </source>
</evidence>
<name>A0ABV9TBB4_9GAMM</name>
<dbReference type="Proteomes" id="UP001595926">
    <property type="component" value="Unassembled WGS sequence"/>
</dbReference>
<sequence>MDIENVDEEELKKDFLLSELFNLAWKGGLQRSNTYQEGKIGEKERLKIKLFVKKIIDGHISDYQKDSIELDEKNHFELIKTISSETTNKFKDRLIVNKGFCIGVSQKVLNLYLKYLWCLGEIKEPPHCPLDGIVLGELKRISKDRCFDIKWTQLEKIEKYNDVIKKAKKVIAEKYNKTLSTWELKFWNSKI</sequence>
<evidence type="ECO:0000313" key="2">
    <source>
        <dbReference type="Proteomes" id="UP001595926"/>
    </source>
</evidence>